<dbReference type="EMBL" id="AOGZ02000013">
    <property type="protein sequence ID" value="EOQ97803.1"/>
    <property type="molecule type" value="Genomic_DNA"/>
</dbReference>
<protein>
    <submittedName>
        <fullName evidence="1">Uncharacterized protein</fullName>
    </submittedName>
</protein>
<gene>
    <name evidence="1" type="ORF">LEP1GSC195_0262</name>
</gene>
<dbReference type="OrthoDB" id="332020at2"/>
<organism evidence="1 2">
    <name type="scientific">Leptospira wolbachii serovar Codice str. CDC</name>
    <dbReference type="NCBI Taxonomy" id="1218599"/>
    <lineage>
        <taxon>Bacteria</taxon>
        <taxon>Pseudomonadati</taxon>
        <taxon>Spirochaetota</taxon>
        <taxon>Spirochaetia</taxon>
        <taxon>Leptospirales</taxon>
        <taxon>Leptospiraceae</taxon>
        <taxon>Leptospira</taxon>
    </lineage>
</organism>
<dbReference type="AlphaFoldDB" id="R9A6H8"/>
<evidence type="ECO:0000313" key="2">
    <source>
        <dbReference type="Proteomes" id="UP000013984"/>
    </source>
</evidence>
<accession>R9A6H8</accession>
<name>R9A6H8_9LEPT</name>
<evidence type="ECO:0000313" key="1">
    <source>
        <dbReference type="EMBL" id="EOQ97803.1"/>
    </source>
</evidence>
<sequence length="99" mass="11345">MEYIESLLDEYFDLSQTLGNLGGPEKAIELYDGLLGLEEEICWECSLPASTKYRGLFRMIPKDVSKEDYIKTAVQTLSREKARFFYSPNNGLFETFKAA</sequence>
<dbReference type="STRING" id="1218599.LEP1GSC195_0262"/>
<proteinExistence type="predicted"/>
<dbReference type="Proteomes" id="UP000013984">
    <property type="component" value="Unassembled WGS sequence"/>
</dbReference>
<dbReference type="RefSeq" id="WP_015680489.1">
    <property type="nucleotide sequence ID" value="NZ_AOGZ02000013.1"/>
</dbReference>
<keyword evidence="2" id="KW-1185">Reference proteome</keyword>
<reference evidence="1" key="1">
    <citation type="submission" date="2013-04" db="EMBL/GenBank/DDBJ databases">
        <authorList>
            <person name="Harkins D.M."/>
            <person name="Durkin A.S."/>
            <person name="Brinkac L.M."/>
            <person name="Haft D.H."/>
            <person name="Selengut J.D."/>
            <person name="Sanka R."/>
            <person name="DePew J."/>
            <person name="Purushe J."/>
            <person name="Galloway R.L."/>
            <person name="Vinetz J.M."/>
            <person name="Sutton G.G."/>
            <person name="Nierman W.C."/>
            <person name="Fouts D.E."/>
        </authorList>
    </citation>
    <scope>NUCLEOTIDE SEQUENCE [LARGE SCALE GENOMIC DNA]</scope>
    <source>
        <strain evidence="1">CDC</strain>
    </source>
</reference>
<comment type="caution">
    <text evidence="1">The sequence shown here is derived from an EMBL/GenBank/DDBJ whole genome shotgun (WGS) entry which is preliminary data.</text>
</comment>